<reference evidence="7" key="1">
    <citation type="journal article" date="2021" name="PeerJ">
        <title>Extensive microbial diversity within the chicken gut microbiome revealed by metagenomics and culture.</title>
        <authorList>
            <person name="Gilroy R."/>
            <person name="Ravi A."/>
            <person name="Getino M."/>
            <person name="Pursley I."/>
            <person name="Horton D.L."/>
            <person name="Alikhan N.F."/>
            <person name="Baker D."/>
            <person name="Gharbi K."/>
            <person name="Hall N."/>
            <person name="Watson M."/>
            <person name="Adriaenssens E.M."/>
            <person name="Foster-Nyarko E."/>
            <person name="Jarju S."/>
            <person name="Secka A."/>
            <person name="Antonio M."/>
            <person name="Oren A."/>
            <person name="Chaudhuri R.R."/>
            <person name="La Ragione R."/>
            <person name="Hildebrand F."/>
            <person name="Pallen M.J."/>
        </authorList>
    </citation>
    <scope>NUCLEOTIDE SEQUENCE</scope>
    <source>
        <strain evidence="7">CHK124-7917</strain>
    </source>
</reference>
<feature type="transmembrane region" description="Helical" evidence="6">
    <location>
        <begin position="240"/>
        <end position="257"/>
    </location>
</feature>
<dbReference type="PANTHER" id="PTHR43701">
    <property type="entry name" value="MEMBRANE TRANSPORTER PROTEIN MJ0441-RELATED"/>
    <property type="match status" value="1"/>
</dbReference>
<evidence type="ECO:0000256" key="1">
    <source>
        <dbReference type="ARBA" id="ARBA00004141"/>
    </source>
</evidence>
<evidence type="ECO:0000313" key="7">
    <source>
        <dbReference type="EMBL" id="HJF45574.1"/>
    </source>
</evidence>
<evidence type="ECO:0000256" key="5">
    <source>
        <dbReference type="ARBA" id="ARBA00023136"/>
    </source>
</evidence>
<keyword evidence="3 6" id="KW-0812">Transmembrane</keyword>
<dbReference type="AlphaFoldDB" id="A0A921GGR5"/>
<evidence type="ECO:0000256" key="3">
    <source>
        <dbReference type="ARBA" id="ARBA00022692"/>
    </source>
</evidence>
<keyword evidence="5 6" id="KW-0472">Membrane</keyword>
<comment type="caution">
    <text evidence="7">The sequence shown here is derived from an EMBL/GenBank/DDBJ whole genome shotgun (WGS) entry which is preliminary data.</text>
</comment>
<feature type="transmembrane region" description="Helical" evidence="6">
    <location>
        <begin position="130"/>
        <end position="148"/>
    </location>
</feature>
<feature type="transmembrane region" description="Helical" evidence="6">
    <location>
        <begin position="209"/>
        <end position="228"/>
    </location>
</feature>
<comment type="similarity">
    <text evidence="2 6">Belongs to the 4-toluene sulfonate uptake permease (TSUP) (TC 2.A.102) family.</text>
</comment>
<dbReference type="RefSeq" id="WP_274959320.1">
    <property type="nucleotide sequence ID" value="NZ_DYWQ01000107.1"/>
</dbReference>
<dbReference type="Proteomes" id="UP000697330">
    <property type="component" value="Unassembled WGS sequence"/>
</dbReference>
<evidence type="ECO:0000256" key="4">
    <source>
        <dbReference type="ARBA" id="ARBA00022989"/>
    </source>
</evidence>
<dbReference type="EMBL" id="DYWQ01000107">
    <property type="protein sequence ID" value="HJF45574.1"/>
    <property type="molecule type" value="Genomic_DNA"/>
</dbReference>
<dbReference type="InterPro" id="IPR002781">
    <property type="entry name" value="TM_pro_TauE-like"/>
</dbReference>
<keyword evidence="6" id="KW-1003">Cell membrane</keyword>
<protein>
    <recommendedName>
        <fullName evidence="6">Probable membrane transporter protein</fullName>
    </recommendedName>
</protein>
<accession>A0A921GGR5</accession>
<comment type="subcellular location">
    <subcellularLocation>
        <location evidence="6">Cell membrane</location>
        <topology evidence="6">Multi-pass membrane protein</topology>
    </subcellularLocation>
    <subcellularLocation>
        <location evidence="1">Membrane</location>
        <topology evidence="1">Multi-pass membrane protein</topology>
    </subcellularLocation>
</comment>
<evidence type="ECO:0000313" key="8">
    <source>
        <dbReference type="Proteomes" id="UP000697330"/>
    </source>
</evidence>
<proteinExistence type="inferred from homology"/>
<dbReference type="Pfam" id="PF01925">
    <property type="entry name" value="TauE"/>
    <property type="match status" value="1"/>
</dbReference>
<gene>
    <name evidence="7" type="ORF">K8U72_07325</name>
</gene>
<dbReference type="PANTHER" id="PTHR43701:SF2">
    <property type="entry name" value="MEMBRANE TRANSPORTER PROTEIN YJNA-RELATED"/>
    <property type="match status" value="1"/>
</dbReference>
<sequence>MQVLVLLVSFFACTVGAICGIGGGIIIKPVLDATGVADVATINFLSGCTVLSMTLYSVLKAKLSGTSTIDPKTDTPLAIGAAVGGLAGKELFSLVAGLFPDPNTAGAVQAGALLVITLGTLVYTIYKEKIPTLQVTSAVVCLAIGFVLGVCSSFLGIGGGPINLVVLFYFFTMATKRAASSSLYIILFSQATSTASSIVTGGYVGVDLVLLAAMVVCGILGGIVGRKVNAKIDDKTVDKLFMGLMVLIILINAYNIWKFALA</sequence>
<name>A0A921GGR5_9ACTN</name>
<evidence type="ECO:0000256" key="6">
    <source>
        <dbReference type="RuleBase" id="RU363041"/>
    </source>
</evidence>
<reference evidence="7" key="2">
    <citation type="submission" date="2021-09" db="EMBL/GenBank/DDBJ databases">
        <authorList>
            <person name="Gilroy R."/>
        </authorList>
    </citation>
    <scope>NUCLEOTIDE SEQUENCE</scope>
    <source>
        <strain evidence="7">CHK124-7917</strain>
    </source>
</reference>
<dbReference type="InterPro" id="IPR051598">
    <property type="entry name" value="TSUP/Inactive_protease-like"/>
</dbReference>
<dbReference type="GO" id="GO:0005886">
    <property type="term" value="C:plasma membrane"/>
    <property type="evidence" value="ECO:0007669"/>
    <property type="project" value="UniProtKB-SubCell"/>
</dbReference>
<feature type="transmembrane region" description="Helical" evidence="6">
    <location>
        <begin position="33"/>
        <end position="56"/>
    </location>
</feature>
<feature type="transmembrane region" description="Helical" evidence="6">
    <location>
        <begin position="105"/>
        <end position="123"/>
    </location>
</feature>
<organism evidence="7 8">
    <name type="scientific">Thermophilibacter provencensis</name>
    <dbReference type="NCBI Taxonomy" id="1852386"/>
    <lineage>
        <taxon>Bacteria</taxon>
        <taxon>Bacillati</taxon>
        <taxon>Actinomycetota</taxon>
        <taxon>Coriobacteriia</taxon>
        <taxon>Coriobacteriales</taxon>
        <taxon>Atopobiaceae</taxon>
        <taxon>Thermophilibacter</taxon>
    </lineage>
</organism>
<feature type="transmembrane region" description="Helical" evidence="6">
    <location>
        <begin position="77"/>
        <end position="99"/>
    </location>
</feature>
<keyword evidence="4 6" id="KW-1133">Transmembrane helix</keyword>
<evidence type="ECO:0000256" key="2">
    <source>
        <dbReference type="ARBA" id="ARBA00009142"/>
    </source>
</evidence>